<feature type="compositionally biased region" description="Basic and acidic residues" evidence="1">
    <location>
        <begin position="129"/>
        <end position="156"/>
    </location>
</feature>
<dbReference type="PANTHER" id="PTHR11232:SF17">
    <property type="entry name" value="CAPON-LIKE PROTEIN"/>
    <property type="match status" value="1"/>
</dbReference>
<dbReference type="InterPro" id="IPR011993">
    <property type="entry name" value="PH-like_dom_sf"/>
</dbReference>
<dbReference type="Proteomes" id="UP001168972">
    <property type="component" value="Unassembled WGS sequence"/>
</dbReference>
<name>A0AA39G447_MICHY</name>
<feature type="region of interest" description="Disordered" evidence="1">
    <location>
        <begin position="13"/>
        <end position="49"/>
    </location>
</feature>
<accession>A0AA39G447</accession>
<comment type="caution">
    <text evidence="2">The sequence shown here is derived from an EMBL/GenBank/DDBJ whole genome shotgun (WGS) entry which is preliminary data.</text>
</comment>
<feature type="region of interest" description="Disordered" evidence="1">
    <location>
        <begin position="128"/>
        <end position="222"/>
    </location>
</feature>
<gene>
    <name evidence="2" type="ORF">PV327_003317</name>
</gene>
<feature type="compositionally biased region" description="Polar residues" evidence="1">
    <location>
        <begin position="165"/>
        <end position="177"/>
    </location>
</feature>
<dbReference type="InterPro" id="IPR051133">
    <property type="entry name" value="Adapter_Engulfment-Domain"/>
</dbReference>
<dbReference type="EMBL" id="JAQQBR010000002">
    <property type="protein sequence ID" value="KAK0180993.1"/>
    <property type="molecule type" value="Genomic_DNA"/>
</dbReference>
<sequence length="354" mass="38821">MLKSAGKIAIATDLSSSSGCGGGNSSGSPVSPGTPEPSTPGGTKPRKKLSFKEPEFFGYLKIRKPSFRTKSTNVTTSRENITHVPLNEDTFKEEDEDYEELESQAMRVVRTVGQAFEVCHKLSLNTTATEERDHQDIDKERELTRDRSDDHLLRSEDYEDEMTNERQSINRARTPSPNIHKDISLLGEGDDPGQDQSPANAPCILRTHGPSASPIRQSPSGTVASECGDLLMLGNNELTSLKHEIQLLRERLDQQSQQTRAAVGHARLLQDQLAAETAARVEAQTRTHQLLVQNKELLEHIGALVSHLREQDRVQGVQTQIIGGGTGNTGIPSQTSLVPDLSSLGQVTLYRMTP</sequence>
<dbReference type="PANTHER" id="PTHR11232">
    <property type="entry name" value="PHOSPHOTYROSINE INTERACTION DOMAIN-CONTAINING FAMILY MEMBER"/>
    <property type="match status" value="1"/>
</dbReference>
<dbReference type="Gene3D" id="2.30.29.30">
    <property type="entry name" value="Pleckstrin-homology domain (PH domain)/Phosphotyrosine-binding domain (PTB)"/>
    <property type="match status" value="1"/>
</dbReference>
<evidence type="ECO:0000313" key="3">
    <source>
        <dbReference type="Proteomes" id="UP001168972"/>
    </source>
</evidence>
<protein>
    <submittedName>
        <fullName evidence="2">Uncharacterized protein</fullName>
    </submittedName>
</protein>
<organism evidence="2 3">
    <name type="scientific">Microctonus hyperodae</name>
    <name type="common">Parasitoid wasp</name>
    <dbReference type="NCBI Taxonomy" id="165561"/>
    <lineage>
        <taxon>Eukaryota</taxon>
        <taxon>Metazoa</taxon>
        <taxon>Ecdysozoa</taxon>
        <taxon>Arthropoda</taxon>
        <taxon>Hexapoda</taxon>
        <taxon>Insecta</taxon>
        <taxon>Pterygota</taxon>
        <taxon>Neoptera</taxon>
        <taxon>Endopterygota</taxon>
        <taxon>Hymenoptera</taxon>
        <taxon>Apocrita</taxon>
        <taxon>Ichneumonoidea</taxon>
        <taxon>Braconidae</taxon>
        <taxon>Euphorinae</taxon>
        <taxon>Microctonus</taxon>
    </lineage>
</organism>
<evidence type="ECO:0000313" key="2">
    <source>
        <dbReference type="EMBL" id="KAK0180993.1"/>
    </source>
</evidence>
<dbReference type="GO" id="GO:0050998">
    <property type="term" value="F:nitric-oxide synthase binding"/>
    <property type="evidence" value="ECO:0007669"/>
    <property type="project" value="TreeGrafter"/>
</dbReference>
<keyword evidence="3" id="KW-1185">Reference proteome</keyword>
<proteinExistence type="predicted"/>
<reference evidence="2" key="2">
    <citation type="submission" date="2023-03" db="EMBL/GenBank/DDBJ databases">
        <authorList>
            <person name="Inwood S.N."/>
            <person name="Skelly J.G."/>
            <person name="Guhlin J."/>
            <person name="Harrop T.W.R."/>
            <person name="Goldson S.G."/>
            <person name="Dearden P.K."/>
        </authorList>
    </citation>
    <scope>NUCLEOTIDE SEQUENCE</scope>
    <source>
        <strain evidence="2">Lincoln</strain>
        <tissue evidence="2">Whole body</tissue>
    </source>
</reference>
<dbReference type="AlphaFoldDB" id="A0AA39G447"/>
<evidence type="ECO:0000256" key="1">
    <source>
        <dbReference type="SAM" id="MobiDB-lite"/>
    </source>
</evidence>
<reference evidence="2" key="1">
    <citation type="journal article" date="2023" name="bioRxiv">
        <title>Scaffold-level genome assemblies of two parasitoid biocontrol wasps reveal the parthenogenesis mechanism and an associated novel virus.</title>
        <authorList>
            <person name="Inwood S."/>
            <person name="Skelly J."/>
            <person name="Guhlin J."/>
            <person name="Harrop T."/>
            <person name="Goldson S."/>
            <person name="Dearden P."/>
        </authorList>
    </citation>
    <scope>NUCLEOTIDE SEQUENCE</scope>
    <source>
        <strain evidence="2">Lincoln</strain>
        <tissue evidence="2">Whole body</tissue>
    </source>
</reference>